<gene>
    <name evidence="1" type="ORF">L2E82_12368</name>
</gene>
<accession>A0ACB9GGX7</accession>
<organism evidence="1 2">
    <name type="scientific">Cichorium intybus</name>
    <name type="common">Chicory</name>
    <dbReference type="NCBI Taxonomy" id="13427"/>
    <lineage>
        <taxon>Eukaryota</taxon>
        <taxon>Viridiplantae</taxon>
        <taxon>Streptophyta</taxon>
        <taxon>Embryophyta</taxon>
        <taxon>Tracheophyta</taxon>
        <taxon>Spermatophyta</taxon>
        <taxon>Magnoliopsida</taxon>
        <taxon>eudicotyledons</taxon>
        <taxon>Gunneridae</taxon>
        <taxon>Pentapetalae</taxon>
        <taxon>asterids</taxon>
        <taxon>campanulids</taxon>
        <taxon>Asterales</taxon>
        <taxon>Asteraceae</taxon>
        <taxon>Cichorioideae</taxon>
        <taxon>Cichorieae</taxon>
        <taxon>Cichoriinae</taxon>
        <taxon>Cichorium</taxon>
    </lineage>
</organism>
<protein>
    <submittedName>
        <fullName evidence="1">Uncharacterized protein</fullName>
    </submittedName>
</protein>
<evidence type="ECO:0000313" key="1">
    <source>
        <dbReference type="EMBL" id="KAI3782326.1"/>
    </source>
</evidence>
<reference evidence="2" key="1">
    <citation type="journal article" date="2022" name="Mol. Ecol. Resour.">
        <title>The genomes of chicory, endive, great burdock and yacon provide insights into Asteraceae palaeo-polyploidization history and plant inulin production.</title>
        <authorList>
            <person name="Fan W."/>
            <person name="Wang S."/>
            <person name="Wang H."/>
            <person name="Wang A."/>
            <person name="Jiang F."/>
            <person name="Liu H."/>
            <person name="Zhao H."/>
            <person name="Xu D."/>
            <person name="Zhang Y."/>
        </authorList>
    </citation>
    <scope>NUCLEOTIDE SEQUENCE [LARGE SCALE GENOMIC DNA]</scope>
    <source>
        <strain evidence="2">cv. Punajuju</strain>
    </source>
</reference>
<keyword evidence="2" id="KW-1185">Reference proteome</keyword>
<name>A0ACB9GGX7_CICIN</name>
<comment type="caution">
    <text evidence="1">The sequence shown here is derived from an EMBL/GenBank/DDBJ whole genome shotgun (WGS) entry which is preliminary data.</text>
</comment>
<proteinExistence type="predicted"/>
<dbReference type="EMBL" id="CM042010">
    <property type="protein sequence ID" value="KAI3782326.1"/>
    <property type="molecule type" value="Genomic_DNA"/>
</dbReference>
<evidence type="ECO:0000313" key="2">
    <source>
        <dbReference type="Proteomes" id="UP001055811"/>
    </source>
</evidence>
<reference evidence="1 2" key="2">
    <citation type="journal article" date="2022" name="Mol. Ecol. Resour.">
        <title>The genomes of chicory, endive, great burdock and yacon provide insights into Asteraceae paleo-polyploidization history and plant inulin production.</title>
        <authorList>
            <person name="Fan W."/>
            <person name="Wang S."/>
            <person name="Wang H."/>
            <person name="Wang A."/>
            <person name="Jiang F."/>
            <person name="Liu H."/>
            <person name="Zhao H."/>
            <person name="Xu D."/>
            <person name="Zhang Y."/>
        </authorList>
    </citation>
    <scope>NUCLEOTIDE SEQUENCE [LARGE SCALE GENOMIC DNA]</scope>
    <source>
        <strain evidence="2">cv. Punajuju</strain>
        <tissue evidence="1">Leaves</tissue>
    </source>
</reference>
<dbReference type="Proteomes" id="UP001055811">
    <property type="component" value="Linkage Group LG02"/>
</dbReference>
<sequence length="239" mass="26385">MKESLPDLASSHSSLAVFVQKGRRFPNRVPKAFSHQQKVIYQEQPLNIQMASSSDPCTREYNKASKLADDITSIISERSSFGSGPKTISLACLLPTLKGRSCGNFARCVNQILQNLNNMQLWLRIPLEKSDVDDAVNGVTDGMEVDLGNFGILFVFYVNITVSIALDVLSSLPSANSLIVLFYIVLSGKAVHKLPVLTKLTIMPNLGYKDFLQSPLQPLMDNLEAETYETHEKDSVGSF</sequence>